<dbReference type="Proteomes" id="UP000263418">
    <property type="component" value="Chromosome 1"/>
</dbReference>
<reference evidence="2 3" key="1">
    <citation type="submission" date="2017-01" db="EMBL/GenBank/DDBJ databases">
        <title>Complete Genome Sequence of Vibrio vulnificus FORC_053.</title>
        <authorList>
            <consortium name="Food-borne Pathogen Omics Research Center"/>
            <person name="Chung H.Y."/>
            <person name="Na E.J."/>
            <person name="Song J.S."/>
            <person name="Kim H."/>
            <person name="Lee J.-H."/>
            <person name="Ryu S."/>
            <person name="Choi S.H."/>
        </authorList>
    </citation>
    <scope>NUCLEOTIDE SEQUENCE [LARGE SCALE GENOMIC DNA]</scope>
    <source>
        <strain evidence="2 3">FORC_053</strain>
    </source>
</reference>
<dbReference type="EMBL" id="CP019290">
    <property type="protein sequence ID" value="AXX59626.1"/>
    <property type="molecule type" value="Genomic_DNA"/>
</dbReference>
<gene>
    <name evidence="1" type="ORF">FORC53_1260</name>
    <name evidence="2" type="ORF">FORC53_1287</name>
</gene>
<organism evidence="2 3">
    <name type="scientific">Vibrio vulnificus</name>
    <dbReference type="NCBI Taxonomy" id="672"/>
    <lineage>
        <taxon>Bacteria</taxon>
        <taxon>Pseudomonadati</taxon>
        <taxon>Pseudomonadota</taxon>
        <taxon>Gammaproteobacteria</taxon>
        <taxon>Vibrionales</taxon>
        <taxon>Vibrionaceae</taxon>
        <taxon>Vibrio</taxon>
    </lineage>
</organism>
<sequence>MSFDIAILSLEKRVSNAEAGEIYAEILEGNYSNVAKNTAIDDFYLELTAIHPEIDDIPDDKADDIDFCPWSCEFDKSSAHIIISSVWSKSDYVYDLVQSLAVKHNLVLFSPQGEIVVYPDGSEGGEVEKRAWWKFW</sequence>
<protein>
    <submittedName>
        <fullName evidence="2">Uncharacterized protein</fullName>
    </submittedName>
</protein>
<proteinExistence type="predicted"/>
<dbReference type="EMBL" id="CP019290">
    <property type="protein sequence ID" value="AXX59599.1"/>
    <property type="molecule type" value="Genomic_DNA"/>
</dbReference>
<name>A0AAN1PML9_VIBVL</name>
<evidence type="ECO:0000313" key="3">
    <source>
        <dbReference type="Proteomes" id="UP000263418"/>
    </source>
</evidence>
<dbReference type="RefSeq" id="WP_118893572.1">
    <property type="nucleotide sequence ID" value="NZ_CP019290.1"/>
</dbReference>
<evidence type="ECO:0000313" key="2">
    <source>
        <dbReference type="EMBL" id="AXX59626.1"/>
    </source>
</evidence>
<accession>A0AAN1PML9</accession>
<evidence type="ECO:0000313" key="1">
    <source>
        <dbReference type="EMBL" id="AXX59599.1"/>
    </source>
</evidence>
<dbReference type="AlphaFoldDB" id="A0AAN1PML9"/>